<keyword evidence="3" id="KW-1185">Reference proteome</keyword>
<dbReference type="AlphaFoldDB" id="A0A4Z2FVA2"/>
<evidence type="ECO:0000256" key="1">
    <source>
        <dbReference type="SAM" id="Phobius"/>
    </source>
</evidence>
<evidence type="ECO:0000313" key="3">
    <source>
        <dbReference type="Proteomes" id="UP000314294"/>
    </source>
</evidence>
<keyword evidence="1" id="KW-0472">Membrane</keyword>
<feature type="transmembrane region" description="Helical" evidence="1">
    <location>
        <begin position="12"/>
        <end position="32"/>
    </location>
</feature>
<keyword evidence="1" id="KW-0812">Transmembrane</keyword>
<comment type="caution">
    <text evidence="2">The sequence shown here is derived from an EMBL/GenBank/DDBJ whole genome shotgun (WGS) entry which is preliminary data.</text>
</comment>
<proteinExistence type="predicted"/>
<accession>A0A4Z2FVA2</accession>
<gene>
    <name evidence="2" type="ORF">EYF80_044876</name>
</gene>
<organism evidence="2 3">
    <name type="scientific">Liparis tanakae</name>
    <name type="common">Tanaka's snailfish</name>
    <dbReference type="NCBI Taxonomy" id="230148"/>
    <lineage>
        <taxon>Eukaryota</taxon>
        <taxon>Metazoa</taxon>
        <taxon>Chordata</taxon>
        <taxon>Craniata</taxon>
        <taxon>Vertebrata</taxon>
        <taxon>Euteleostomi</taxon>
        <taxon>Actinopterygii</taxon>
        <taxon>Neopterygii</taxon>
        <taxon>Teleostei</taxon>
        <taxon>Neoteleostei</taxon>
        <taxon>Acanthomorphata</taxon>
        <taxon>Eupercaria</taxon>
        <taxon>Perciformes</taxon>
        <taxon>Cottioidei</taxon>
        <taxon>Cottales</taxon>
        <taxon>Liparidae</taxon>
        <taxon>Liparis</taxon>
    </lineage>
</organism>
<dbReference type="Proteomes" id="UP000314294">
    <property type="component" value="Unassembled WGS sequence"/>
</dbReference>
<reference evidence="2 3" key="1">
    <citation type="submission" date="2019-03" db="EMBL/GenBank/DDBJ databases">
        <title>First draft genome of Liparis tanakae, snailfish: a comprehensive survey of snailfish specific genes.</title>
        <authorList>
            <person name="Kim W."/>
            <person name="Song I."/>
            <person name="Jeong J.-H."/>
            <person name="Kim D."/>
            <person name="Kim S."/>
            <person name="Ryu S."/>
            <person name="Song J.Y."/>
            <person name="Lee S.K."/>
        </authorList>
    </citation>
    <scope>NUCLEOTIDE SEQUENCE [LARGE SCALE GENOMIC DNA]</scope>
    <source>
        <tissue evidence="2">Muscle</tissue>
    </source>
</reference>
<name>A0A4Z2FVA2_9TELE</name>
<keyword evidence="1" id="KW-1133">Transmembrane helix</keyword>
<evidence type="ECO:0000313" key="2">
    <source>
        <dbReference type="EMBL" id="TNN44941.1"/>
    </source>
</evidence>
<dbReference type="EMBL" id="SRLO01000876">
    <property type="protein sequence ID" value="TNN44941.1"/>
    <property type="molecule type" value="Genomic_DNA"/>
</dbReference>
<sequence length="93" mass="10167">MTRGASPSVSGLLVLILILILVLVRFLVLDLFRLCGIYLEIAGVVFDKPDGVKGHSFSATGGPDSIDLMLDDIIDRSALIINDPYTRVQFVNY</sequence>
<protein>
    <submittedName>
        <fullName evidence="2">Uncharacterized protein</fullName>
    </submittedName>
</protein>